<accession>A0ACB9BNR2</accession>
<name>A0ACB9BNR2_CICIN</name>
<reference evidence="1 2" key="2">
    <citation type="journal article" date="2022" name="Mol. Ecol. Resour.">
        <title>The genomes of chicory, endive, great burdock and yacon provide insights into Asteraceae paleo-polyploidization history and plant inulin production.</title>
        <authorList>
            <person name="Fan W."/>
            <person name="Wang S."/>
            <person name="Wang H."/>
            <person name="Wang A."/>
            <person name="Jiang F."/>
            <person name="Liu H."/>
            <person name="Zhao H."/>
            <person name="Xu D."/>
            <person name="Zhang Y."/>
        </authorList>
    </citation>
    <scope>NUCLEOTIDE SEQUENCE [LARGE SCALE GENOMIC DNA]</scope>
    <source>
        <strain evidence="2">cv. Punajuju</strain>
        <tissue evidence="1">Leaves</tissue>
    </source>
</reference>
<protein>
    <submittedName>
        <fullName evidence="1">Uncharacterized protein</fullName>
    </submittedName>
</protein>
<evidence type="ECO:0000313" key="2">
    <source>
        <dbReference type="Proteomes" id="UP001055811"/>
    </source>
</evidence>
<keyword evidence="2" id="KW-1185">Reference proteome</keyword>
<dbReference type="Proteomes" id="UP001055811">
    <property type="component" value="Linkage Group LG06"/>
</dbReference>
<sequence>MEDKEEGEFSSDNESITTGSSSEVNSDFVDEESDWKPMADESIPDFSVVADTHDHQVKVVEEVSGSYGKQNFSTPMENTTEKVATNVGLCVDPDPNSENSSSAPILDCSVSPFRPNQNEDRNPIQLLGLVTSEHEAQFNSEGYSDRLKFLLSRRTPIKEKLNNGELNQIEPEREKGTQKEFTKQAPASEQRLTRSKSNLRLQNEKSTRRRNYGPASST</sequence>
<reference evidence="2" key="1">
    <citation type="journal article" date="2022" name="Mol. Ecol. Resour.">
        <title>The genomes of chicory, endive, great burdock and yacon provide insights into Asteraceae palaeo-polyploidization history and plant inulin production.</title>
        <authorList>
            <person name="Fan W."/>
            <person name="Wang S."/>
            <person name="Wang H."/>
            <person name="Wang A."/>
            <person name="Jiang F."/>
            <person name="Liu H."/>
            <person name="Zhao H."/>
            <person name="Xu D."/>
            <person name="Zhang Y."/>
        </authorList>
    </citation>
    <scope>NUCLEOTIDE SEQUENCE [LARGE SCALE GENOMIC DNA]</scope>
    <source>
        <strain evidence="2">cv. Punajuju</strain>
    </source>
</reference>
<organism evidence="1 2">
    <name type="scientific">Cichorium intybus</name>
    <name type="common">Chicory</name>
    <dbReference type="NCBI Taxonomy" id="13427"/>
    <lineage>
        <taxon>Eukaryota</taxon>
        <taxon>Viridiplantae</taxon>
        <taxon>Streptophyta</taxon>
        <taxon>Embryophyta</taxon>
        <taxon>Tracheophyta</taxon>
        <taxon>Spermatophyta</taxon>
        <taxon>Magnoliopsida</taxon>
        <taxon>eudicotyledons</taxon>
        <taxon>Gunneridae</taxon>
        <taxon>Pentapetalae</taxon>
        <taxon>asterids</taxon>
        <taxon>campanulids</taxon>
        <taxon>Asterales</taxon>
        <taxon>Asteraceae</taxon>
        <taxon>Cichorioideae</taxon>
        <taxon>Cichorieae</taxon>
        <taxon>Cichoriinae</taxon>
        <taxon>Cichorium</taxon>
    </lineage>
</organism>
<dbReference type="EMBL" id="CM042014">
    <property type="protein sequence ID" value="KAI3723578.1"/>
    <property type="molecule type" value="Genomic_DNA"/>
</dbReference>
<gene>
    <name evidence="1" type="ORF">L2E82_35258</name>
</gene>
<evidence type="ECO:0000313" key="1">
    <source>
        <dbReference type="EMBL" id="KAI3723578.1"/>
    </source>
</evidence>
<comment type="caution">
    <text evidence="1">The sequence shown here is derived from an EMBL/GenBank/DDBJ whole genome shotgun (WGS) entry which is preliminary data.</text>
</comment>
<proteinExistence type="predicted"/>